<reference evidence="5 8" key="2">
    <citation type="submission" date="2016-08" db="EMBL/GenBank/DDBJ databases">
        <title>Evolution of the type three secretion system and type three effector repertoires in Xanthomonas.</title>
        <authorList>
            <person name="Merda D."/>
            <person name="Briand M."/>
            <person name="Bosis E."/>
            <person name="Rousseau C."/>
            <person name="Portier P."/>
            <person name="Jacques M.-A."/>
            <person name="Fischer-Le Saux M."/>
        </authorList>
    </citation>
    <scope>NUCLEOTIDE SEQUENCE [LARGE SCALE GENOMIC DNA]</scope>
    <source>
        <strain evidence="5 8">CFBP1976</strain>
    </source>
</reference>
<dbReference type="EMBL" id="FLTX01000075">
    <property type="protein sequence ID" value="SBV53083.1"/>
    <property type="molecule type" value="Genomic_DNA"/>
</dbReference>
<dbReference type="PANTHER" id="PTHR35861">
    <property type="match status" value="1"/>
</dbReference>
<comment type="similarity">
    <text evidence="1">Belongs to the myoviridae tail sheath protein family.</text>
</comment>
<keyword evidence="8" id="KW-1185">Reference proteome</keyword>
<evidence type="ECO:0000313" key="5">
    <source>
        <dbReference type="EMBL" id="PPV04920.1"/>
    </source>
</evidence>
<feature type="domain" description="Tail sheath protein subtilisin-like" evidence="2">
    <location>
        <begin position="108"/>
        <end position="266"/>
    </location>
</feature>
<evidence type="ECO:0000313" key="6">
    <source>
        <dbReference type="EMBL" id="SBV53083.1"/>
    </source>
</evidence>
<accession>A0A1C3NRR3</accession>
<reference evidence="6 7" key="1">
    <citation type="submission" date="2016-06" db="EMBL/GenBank/DDBJ databases">
        <authorList>
            <person name="Kjaerup R.B."/>
            <person name="Dalgaard T.S."/>
            <person name="Juul-Madsen H.R."/>
        </authorList>
    </citation>
    <scope>NUCLEOTIDE SEQUENCE [LARGE SCALE GENOMIC DNA]</scope>
    <source>
        <strain evidence="6">LMG947</strain>
    </source>
</reference>
<evidence type="ECO:0000259" key="2">
    <source>
        <dbReference type="Pfam" id="PF04984"/>
    </source>
</evidence>
<gene>
    <name evidence="6" type="ORF">XBLMG947_3887</name>
    <name evidence="5" type="ORF">XbrCFBP1976_19720</name>
</gene>
<sequence>MSTTYHHGVRVIEVSAGTRTIRTVSTAVVGLVATAADADEKIFPLNKPTLITDVLGAIASAGTQGTLRTALQGVADQTNPVTIVVRVAEDEDAAKTSSNVIGKAESSGYTGLYALLAAQAQLGVRPRILGAPGLDTLATIAKKLRAMAYVRPVAETVAEAVTYRGQFSDRELMLIWPDFLAFDTATSTTTAAYATARALGLRAKIDTEQGWHKSLSNVPVAGVTGISKDVHWDLQDPATDAGVLNEGDITTLVTFNGQRFWGSRTCAEDSMFAFAFETATRTAQILADTIAEGVAFYVDKPMHPSLVKDLLETINAKFRDLKSSGYLIDANAWYDGTVNSATTLADGALRIDYDYTPVPPLENLQLYQKITTSYLADFAERVNA</sequence>
<evidence type="ECO:0000256" key="1">
    <source>
        <dbReference type="ARBA" id="ARBA00008005"/>
    </source>
</evidence>
<dbReference type="Pfam" id="PF04984">
    <property type="entry name" value="Phage_sheath_1"/>
    <property type="match status" value="1"/>
</dbReference>
<dbReference type="PANTHER" id="PTHR35861:SF1">
    <property type="entry name" value="PHAGE TAIL SHEATH PROTEIN"/>
    <property type="match status" value="1"/>
</dbReference>
<dbReference type="InterPro" id="IPR020287">
    <property type="entry name" value="Tail_sheath_C"/>
</dbReference>
<evidence type="ECO:0000259" key="4">
    <source>
        <dbReference type="Pfam" id="PF22671"/>
    </source>
</evidence>
<dbReference type="OrthoDB" id="9767864at2"/>
<organism evidence="6 7">
    <name type="scientific">Xanthomonas bromi</name>
    <dbReference type="NCBI Taxonomy" id="56449"/>
    <lineage>
        <taxon>Bacteria</taxon>
        <taxon>Pseudomonadati</taxon>
        <taxon>Pseudomonadota</taxon>
        <taxon>Gammaproteobacteria</taxon>
        <taxon>Lysobacterales</taxon>
        <taxon>Lysobacteraceae</taxon>
        <taxon>Xanthomonas</taxon>
    </lineage>
</organism>
<proteinExistence type="inferred from homology"/>
<evidence type="ECO:0000313" key="7">
    <source>
        <dbReference type="Proteomes" id="UP000092503"/>
    </source>
</evidence>
<evidence type="ECO:0000313" key="8">
    <source>
        <dbReference type="Proteomes" id="UP000239710"/>
    </source>
</evidence>
<dbReference type="Pfam" id="PF17482">
    <property type="entry name" value="Phage_sheath_1C"/>
    <property type="match status" value="1"/>
</dbReference>
<dbReference type="InterPro" id="IPR052042">
    <property type="entry name" value="Tail_sheath_structural"/>
</dbReference>
<dbReference type="Proteomes" id="UP000092503">
    <property type="component" value="Unassembled WGS sequence"/>
</dbReference>
<name>A0A1C3NRR3_9XANT</name>
<feature type="domain" description="Tail sheath protein Gp18-like" evidence="4">
    <location>
        <begin position="27"/>
        <end position="87"/>
    </location>
</feature>
<dbReference type="AlphaFoldDB" id="A0A1C3NRR3"/>
<protein>
    <submittedName>
        <fullName evidence="5">Phage tail protein</fullName>
    </submittedName>
    <submittedName>
        <fullName evidence="6">Phage-related tail protein</fullName>
    </submittedName>
</protein>
<feature type="domain" description="Tail sheath protein C-terminal" evidence="3">
    <location>
        <begin position="273"/>
        <end position="370"/>
    </location>
</feature>
<evidence type="ECO:0000259" key="3">
    <source>
        <dbReference type="Pfam" id="PF17482"/>
    </source>
</evidence>
<dbReference type="RefSeq" id="WP_065470206.1">
    <property type="nucleotide sequence ID" value="NZ_FLTX01000075.1"/>
</dbReference>
<dbReference type="InterPro" id="IPR054564">
    <property type="entry name" value="Gp18_domIII_N"/>
</dbReference>
<dbReference type="InterPro" id="IPR035089">
    <property type="entry name" value="Phage_sheath_subtilisin"/>
</dbReference>
<dbReference type="Proteomes" id="UP000239710">
    <property type="component" value="Unassembled WGS sequence"/>
</dbReference>
<dbReference type="EMBL" id="MDCE01000045">
    <property type="protein sequence ID" value="PPV04920.1"/>
    <property type="molecule type" value="Genomic_DNA"/>
</dbReference>
<dbReference type="STRING" id="56449.XBLMG947_3887"/>
<dbReference type="Pfam" id="PF22671">
    <property type="entry name" value="Gp18_domIII_N"/>
    <property type="match status" value="1"/>
</dbReference>